<name>A0A445N275_9BACT</name>
<keyword evidence="2" id="KW-0067">ATP-binding</keyword>
<gene>
    <name evidence="8" type="ORF">PITCH_A750002</name>
</gene>
<dbReference type="Gene3D" id="1.10.8.60">
    <property type="match status" value="1"/>
</dbReference>
<dbReference type="InterPro" id="IPR003593">
    <property type="entry name" value="AAA+_ATPase"/>
</dbReference>
<dbReference type="InterPro" id="IPR025943">
    <property type="entry name" value="Sigma_54_int_dom_ATP-bd_2"/>
</dbReference>
<feature type="domain" description="Sigma-54 factor interaction" evidence="7">
    <location>
        <begin position="186"/>
        <end position="420"/>
    </location>
</feature>
<dbReference type="PROSITE" id="PS50045">
    <property type="entry name" value="SIGMA54_INTERACT_4"/>
    <property type="match status" value="1"/>
</dbReference>
<dbReference type="GO" id="GO:0043565">
    <property type="term" value="F:sequence-specific DNA binding"/>
    <property type="evidence" value="ECO:0007669"/>
    <property type="project" value="InterPro"/>
</dbReference>
<evidence type="ECO:0000256" key="4">
    <source>
        <dbReference type="ARBA" id="ARBA00023125"/>
    </source>
</evidence>
<dbReference type="GO" id="GO:0005524">
    <property type="term" value="F:ATP binding"/>
    <property type="evidence" value="ECO:0007669"/>
    <property type="project" value="UniProtKB-KW"/>
</dbReference>
<keyword evidence="1" id="KW-0547">Nucleotide-binding</keyword>
<dbReference type="FunFam" id="3.40.50.300:FF:000006">
    <property type="entry name" value="DNA-binding transcriptional regulator NtrC"/>
    <property type="match status" value="1"/>
</dbReference>
<evidence type="ECO:0000259" key="7">
    <source>
        <dbReference type="PROSITE" id="PS50045"/>
    </source>
</evidence>
<dbReference type="Gene3D" id="1.10.10.60">
    <property type="entry name" value="Homeodomain-like"/>
    <property type="match status" value="1"/>
</dbReference>
<dbReference type="PANTHER" id="PTHR32071">
    <property type="entry name" value="TRANSCRIPTIONAL REGULATORY PROTEIN"/>
    <property type="match status" value="1"/>
</dbReference>
<dbReference type="SUPFAM" id="SSF46689">
    <property type="entry name" value="Homeodomain-like"/>
    <property type="match status" value="1"/>
</dbReference>
<organism evidence="8">
    <name type="scientific">uncultured Desulfobacterium sp</name>
    <dbReference type="NCBI Taxonomy" id="201089"/>
    <lineage>
        <taxon>Bacteria</taxon>
        <taxon>Pseudomonadati</taxon>
        <taxon>Thermodesulfobacteriota</taxon>
        <taxon>Desulfobacteria</taxon>
        <taxon>Desulfobacterales</taxon>
        <taxon>Desulfobacteriaceae</taxon>
        <taxon>Desulfobacterium</taxon>
        <taxon>environmental samples</taxon>
    </lineage>
</organism>
<dbReference type="SUPFAM" id="SSF55781">
    <property type="entry name" value="GAF domain-like"/>
    <property type="match status" value="1"/>
</dbReference>
<dbReference type="CDD" id="cd00009">
    <property type="entry name" value="AAA"/>
    <property type="match status" value="1"/>
</dbReference>
<keyword evidence="4" id="KW-0238">DNA-binding</keyword>
<protein>
    <submittedName>
        <fullName evidence="8">Putative Sigma-54 dependent transcription regulator</fullName>
    </submittedName>
</protein>
<dbReference type="EMBL" id="OJIN01000220">
    <property type="protein sequence ID" value="SPD75781.1"/>
    <property type="molecule type" value="Genomic_DNA"/>
</dbReference>
<dbReference type="Pfam" id="PF25601">
    <property type="entry name" value="AAA_lid_14"/>
    <property type="match status" value="1"/>
</dbReference>
<feature type="region of interest" description="Disordered" evidence="6">
    <location>
        <begin position="442"/>
        <end position="464"/>
    </location>
</feature>
<keyword evidence="3" id="KW-0805">Transcription regulation</keyword>
<dbReference type="PROSITE" id="PS00676">
    <property type="entry name" value="SIGMA54_INTERACT_2"/>
    <property type="match status" value="1"/>
</dbReference>
<sequence>MEYSFKMILDFFQSKHAWAPGDYEYDDAFCRMLMEFASAGEASIWRLDREGCLHMVYGTNVAPEELSQIILGKGEGISGAAAMSREAISVSDATLHPSHNGRVDNILGLSTHGMISAPIVFKDFVYGVVNILNPPAKRPFSSKCKEYISAAATMYASALAAEGDLAAYETKNKKSPPDSCSVKTIIVGVSSAIQEAIHICLKTGRTDMPVLVRGETGSGKELAARRVHEASRRANGPFVDVNCAALTETLLESELFGHVKGAFSGATNDRQGKFVSASGGTLFLDEIGDMSLACQAKILRALQTKEVVPVGSDKPKKCDARFIAATNFDLLEQVRKGKFREDLYYRLCGIEIFMPPLRLRPEDIYPLTLHFLRNIAAEQKQIDPSMQTSKISPDSISMLMSFHWPGNVRQLEQAIRAAAAICEGDEIQRDDFPLWLQEAMKSNTNHPKDDTQKTIENKEQGADDSYTKGDILQYTKALEGTKYSGTGRWNITAAARLLNMPRKTFYYRLKKLRLTQ</sequence>
<evidence type="ECO:0000256" key="2">
    <source>
        <dbReference type="ARBA" id="ARBA00022840"/>
    </source>
</evidence>
<evidence type="ECO:0000313" key="8">
    <source>
        <dbReference type="EMBL" id="SPD75781.1"/>
    </source>
</evidence>
<dbReference type="InterPro" id="IPR058031">
    <property type="entry name" value="AAA_lid_NorR"/>
</dbReference>
<evidence type="ECO:0000256" key="3">
    <source>
        <dbReference type="ARBA" id="ARBA00023015"/>
    </source>
</evidence>
<dbReference type="InterPro" id="IPR003018">
    <property type="entry name" value="GAF"/>
</dbReference>
<proteinExistence type="predicted"/>
<dbReference type="InterPro" id="IPR002197">
    <property type="entry name" value="HTH_Fis"/>
</dbReference>
<dbReference type="SMART" id="SM00382">
    <property type="entry name" value="AAA"/>
    <property type="match status" value="1"/>
</dbReference>
<dbReference type="AlphaFoldDB" id="A0A445N275"/>
<dbReference type="InterPro" id="IPR009057">
    <property type="entry name" value="Homeodomain-like_sf"/>
</dbReference>
<dbReference type="InterPro" id="IPR002078">
    <property type="entry name" value="Sigma_54_int"/>
</dbReference>
<accession>A0A445N275</accession>
<evidence type="ECO:0000256" key="5">
    <source>
        <dbReference type="ARBA" id="ARBA00023163"/>
    </source>
</evidence>
<reference evidence="8" key="1">
    <citation type="submission" date="2018-01" db="EMBL/GenBank/DDBJ databases">
        <authorList>
            <person name="Regsiter A."/>
            <person name="William W."/>
        </authorList>
    </citation>
    <scope>NUCLEOTIDE SEQUENCE</scope>
    <source>
        <strain evidence="8">TRIP AH-1</strain>
    </source>
</reference>
<dbReference type="Pfam" id="PF00158">
    <property type="entry name" value="Sigma54_activat"/>
    <property type="match status" value="1"/>
</dbReference>
<dbReference type="GO" id="GO:0006355">
    <property type="term" value="P:regulation of DNA-templated transcription"/>
    <property type="evidence" value="ECO:0007669"/>
    <property type="project" value="InterPro"/>
</dbReference>
<feature type="compositionally biased region" description="Basic and acidic residues" evidence="6">
    <location>
        <begin position="446"/>
        <end position="464"/>
    </location>
</feature>
<dbReference type="SUPFAM" id="SSF52540">
    <property type="entry name" value="P-loop containing nucleoside triphosphate hydrolases"/>
    <property type="match status" value="1"/>
</dbReference>
<keyword evidence="5" id="KW-0804">Transcription</keyword>
<dbReference type="Pfam" id="PF01590">
    <property type="entry name" value="GAF"/>
    <property type="match status" value="1"/>
</dbReference>
<evidence type="ECO:0000256" key="6">
    <source>
        <dbReference type="SAM" id="MobiDB-lite"/>
    </source>
</evidence>
<dbReference type="InterPro" id="IPR029016">
    <property type="entry name" value="GAF-like_dom_sf"/>
</dbReference>
<dbReference type="Pfam" id="PF02954">
    <property type="entry name" value="HTH_8"/>
    <property type="match status" value="1"/>
</dbReference>
<evidence type="ECO:0000256" key="1">
    <source>
        <dbReference type="ARBA" id="ARBA00022741"/>
    </source>
</evidence>
<dbReference type="InterPro" id="IPR027417">
    <property type="entry name" value="P-loop_NTPase"/>
</dbReference>
<dbReference type="Gene3D" id="3.30.450.40">
    <property type="match status" value="1"/>
</dbReference>
<dbReference type="Gene3D" id="3.40.50.300">
    <property type="entry name" value="P-loop containing nucleotide triphosphate hydrolases"/>
    <property type="match status" value="1"/>
</dbReference>